<reference evidence="7 8" key="1">
    <citation type="submission" date="2020-08" db="EMBL/GenBank/DDBJ databases">
        <title>Genome public.</title>
        <authorList>
            <person name="Liu C."/>
            <person name="Sun Q."/>
        </authorList>
    </citation>
    <scope>NUCLEOTIDE SEQUENCE [LARGE SCALE GENOMIC DNA]</scope>
    <source>
        <strain evidence="7 8">NSJ-35</strain>
    </source>
</reference>
<keyword evidence="2 4" id="KW-0808">Transferase</keyword>
<keyword evidence="3 4" id="KW-0418">Kinase</keyword>
<dbReference type="Pfam" id="PF02782">
    <property type="entry name" value="FGGY_C"/>
    <property type="match status" value="1"/>
</dbReference>
<feature type="domain" description="Carbohydrate kinase FGGY N-terminal" evidence="5">
    <location>
        <begin position="6"/>
        <end position="246"/>
    </location>
</feature>
<dbReference type="PIRSF" id="PIRSF000538">
    <property type="entry name" value="GlpK"/>
    <property type="match status" value="1"/>
</dbReference>
<keyword evidence="8" id="KW-1185">Reference proteome</keyword>
<evidence type="ECO:0000256" key="3">
    <source>
        <dbReference type="ARBA" id="ARBA00022777"/>
    </source>
</evidence>
<protein>
    <recommendedName>
        <fullName evidence="9">Xylulokinase</fullName>
    </recommendedName>
</protein>
<dbReference type="InterPro" id="IPR018485">
    <property type="entry name" value="FGGY_C"/>
</dbReference>
<evidence type="ECO:0000313" key="7">
    <source>
        <dbReference type="EMBL" id="MBC5648658.1"/>
    </source>
</evidence>
<dbReference type="SUPFAM" id="SSF53067">
    <property type="entry name" value="Actin-like ATPase domain"/>
    <property type="match status" value="2"/>
</dbReference>
<dbReference type="Gene3D" id="3.30.420.40">
    <property type="match status" value="2"/>
</dbReference>
<evidence type="ECO:0000259" key="5">
    <source>
        <dbReference type="Pfam" id="PF00370"/>
    </source>
</evidence>
<evidence type="ECO:0000256" key="4">
    <source>
        <dbReference type="RuleBase" id="RU003733"/>
    </source>
</evidence>
<dbReference type="RefSeq" id="WP_186858157.1">
    <property type="nucleotide sequence ID" value="NZ_JACOON010000005.1"/>
</dbReference>
<evidence type="ECO:0000256" key="1">
    <source>
        <dbReference type="ARBA" id="ARBA00009156"/>
    </source>
</evidence>
<sequence>MGKELFIGADIGTSNVKAVIFDETANQLGESTRAYPTFFPKQNCAEQDPQDWWRNFTAAVKDLKSICSGRHVAAVSISSHVPSLTPVDRNGNAFMRSLIWMDNRSLPQCSRLEKHFKKLLQENTPAELLPYHFLPKLLWFRENCPEAYGRTWKFLQPKDYVNYKLTGRGMTDVSCAGLNHLFHVYDRKYSKEAAKELKIDLEKMPEVCRSADIIGTVLPEPARELGLSEDTAVLCGGVDTAMAALGSGILKKGDIIISAGTGGNIVFCTDKLAENPHLAVLPYVVDGLYLQTAVQVNIGGVLKWFENCFGEEYAGIAKRKQRDPYDVITQCAATRPAGAGGLMMLPFLNGELAPVYDPHTKGVFWGISPNTQRDDFARAVLEGVCLSIRQSMDMVEEGRSTADCIMVAGGIAQSAKWMQIMADVLQKPVVTGPGTAEAPVGNALLGIRKFGFCQEYLDVLPNLSAEYIPDPRNRSIYEKLSERFRKLYSMSKELFRESFRDGRA</sequence>
<name>A0ABR7EHN8_9FIRM</name>
<dbReference type="CDD" id="cd07805">
    <property type="entry name" value="ASKHA_NBD_FGGY_CvXK-like"/>
    <property type="match status" value="1"/>
</dbReference>
<dbReference type="Pfam" id="PF00370">
    <property type="entry name" value="FGGY_N"/>
    <property type="match status" value="1"/>
</dbReference>
<dbReference type="InterPro" id="IPR000577">
    <property type="entry name" value="Carb_kinase_FGGY"/>
</dbReference>
<dbReference type="PROSITE" id="PS00445">
    <property type="entry name" value="FGGY_KINASES_2"/>
    <property type="match status" value="1"/>
</dbReference>
<organism evidence="7 8">
    <name type="scientific">Christensenella tenuis</name>
    <dbReference type="NCBI Taxonomy" id="2763033"/>
    <lineage>
        <taxon>Bacteria</taxon>
        <taxon>Bacillati</taxon>
        <taxon>Bacillota</taxon>
        <taxon>Clostridia</taxon>
        <taxon>Christensenellales</taxon>
        <taxon>Christensenellaceae</taxon>
        <taxon>Christensenella</taxon>
    </lineage>
</organism>
<evidence type="ECO:0000259" key="6">
    <source>
        <dbReference type="Pfam" id="PF02782"/>
    </source>
</evidence>
<evidence type="ECO:0000313" key="8">
    <source>
        <dbReference type="Proteomes" id="UP000606889"/>
    </source>
</evidence>
<comment type="similarity">
    <text evidence="1 4">Belongs to the FGGY kinase family.</text>
</comment>
<dbReference type="InterPro" id="IPR050406">
    <property type="entry name" value="FGGY_Carb_Kinase"/>
</dbReference>
<comment type="caution">
    <text evidence="7">The sequence shown here is derived from an EMBL/GenBank/DDBJ whole genome shotgun (WGS) entry which is preliminary data.</text>
</comment>
<accession>A0ABR7EHN8</accession>
<dbReference type="Proteomes" id="UP000606889">
    <property type="component" value="Unassembled WGS sequence"/>
</dbReference>
<dbReference type="EMBL" id="JACOON010000005">
    <property type="protein sequence ID" value="MBC5648658.1"/>
    <property type="molecule type" value="Genomic_DNA"/>
</dbReference>
<proteinExistence type="inferred from homology"/>
<dbReference type="InterPro" id="IPR018484">
    <property type="entry name" value="FGGY_N"/>
</dbReference>
<evidence type="ECO:0008006" key="9">
    <source>
        <dbReference type="Google" id="ProtNLM"/>
    </source>
</evidence>
<feature type="domain" description="Carbohydrate kinase FGGY C-terminal" evidence="6">
    <location>
        <begin position="257"/>
        <end position="447"/>
    </location>
</feature>
<dbReference type="InterPro" id="IPR018483">
    <property type="entry name" value="Carb_kinase_FGGY_CS"/>
</dbReference>
<gene>
    <name evidence="7" type="ORF">H8S18_09945</name>
</gene>
<dbReference type="PANTHER" id="PTHR43095">
    <property type="entry name" value="SUGAR KINASE"/>
    <property type="match status" value="1"/>
</dbReference>
<dbReference type="InterPro" id="IPR043129">
    <property type="entry name" value="ATPase_NBD"/>
</dbReference>
<evidence type="ECO:0000256" key="2">
    <source>
        <dbReference type="ARBA" id="ARBA00022679"/>
    </source>
</evidence>